<dbReference type="Proteomes" id="UP000298324">
    <property type="component" value="Unassembled WGS sequence"/>
</dbReference>
<gene>
    <name evidence="2" type="ORF">Psch_00349</name>
</gene>
<evidence type="ECO:0000313" key="2">
    <source>
        <dbReference type="EMBL" id="TEB06817.1"/>
    </source>
</evidence>
<dbReference type="PANTHER" id="PTHR31157:SF1">
    <property type="entry name" value="SCP DOMAIN-CONTAINING PROTEIN"/>
    <property type="match status" value="1"/>
</dbReference>
<protein>
    <submittedName>
        <fullName evidence="2">Cysteine-rich secretory protein family protein</fullName>
    </submittedName>
</protein>
<dbReference type="SUPFAM" id="SSF55797">
    <property type="entry name" value="PR-1-like"/>
    <property type="match status" value="1"/>
</dbReference>
<dbReference type="InterPro" id="IPR014044">
    <property type="entry name" value="CAP_dom"/>
</dbReference>
<dbReference type="RefSeq" id="WP_190238945.1">
    <property type="nucleotide sequence ID" value="NZ_QFGA01000001.1"/>
</dbReference>
<accession>A0A4Y7RET0</accession>
<dbReference type="Gene3D" id="3.40.33.10">
    <property type="entry name" value="CAP"/>
    <property type="match status" value="1"/>
</dbReference>
<feature type="domain" description="SCP" evidence="1">
    <location>
        <begin position="33"/>
        <end position="139"/>
    </location>
</feature>
<dbReference type="Pfam" id="PF00188">
    <property type="entry name" value="CAP"/>
    <property type="match status" value="1"/>
</dbReference>
<comment type="caution">
    <text evidence="2">The sequence shown here is derived from an EMBL/GenBank/DDBJ whole genome shotgun (WGS) entry which is preliminary data.</text>
</comment>
<dbReference type="CDD" id="cd05379">
    <property type="entry name" value="CAP_bacterial"/>
    <property type="match status" value="1"/>
</dbReference>
<reference evidence="2 3" key="1">
    <citation type="journal article" date="2018" name="Environ. Microbiol.">
        <title>Novel energy conservation strategies and behaviour of Pelotomaculum schinkii driving syntrophic propionate catabolism.</title>
        <authorList>
            <person name="Hidalgo-Ahumada C.A.P."/>
            <person name="Nobu M.K."/>
            <person name="Narihiro T."/>
            <person name="Tamaki H."/>
            <person name="Liu W.T."/>
            <person name="Kamagata Y."/>
            <person name="Stams A.J.M."/>
            <person name="Imachi H."/>
            <person name="Sousa D.Z."/>
        </authorList>
    </citation>
    <scope>NUCLEOTIDE SEQUENCE [LARGE SCALE GENOMIC DNA]</scope>
    <source>
        <strain evidence="2 3">HH</strain>
    </source>
</reference>
<evidence type="ECO:0000259" key="1">
    <source>
        <dbReference type="Pfam" id="PF00188"/>
    </source>
</evidence>
<dbReference type="AlphaFoldDB" id="A0A4Y7RET0"/>
<evidence type="ECO:0000313" key="3">
    <source>
        <dbReference type="Proteomes" id="UP000298324"/>
    </source>
</evidence>
<keyword evidence="3" id="KW-1185">Reference proteome</keyword>
<dbReference type="InterPro" id="IPR035940">
    <property type="entry name" value="CAP_sf"/>
</dbReference>
<dbReference type="EMBL" id="QFGA01000001">
    <property type="protein sequence ID" value="TEB06817.1"/>
    <property type="molecule type" value="Genomic_DNA"/>
</dbReference>
<sequence length="154" mass="17245">MRRYDSMISFVPIVQFSCNPDDLELNADEILLLSKVNEERAMSGLPLLSVNQKLVELARIKSNEMFEENYFSHISPAYGTALDMVKRSGITARVMGAENIAKAKTALRVHTLLMSSREHRDNILNPLHDTIGIGVHRSVYGVIATQLFLGTLDK</sequence>
<dbReference type="PANTHER" id="PTHR31157">
    <property type="entry name" value="SCP DOMAIN-CONTAINING PROTEIN"/>
    <property type="match status" value="1"/>
</dbReference>
<name>A0A4Y7RET0_9FIRM</name>
<organism evidence="2 3">
    <name type="scientific">Pelotomaculum schinkii</name>
    <dbReference type="NCBI Taxonomy" id="78350"/>
    <lineage>
        <taxon>Bacteria</taxon>
        <taxon>Bacillati</taxon>
        <taxon>Bacillota</taxon>
        <taxon>Clostridia</taxon>
        <taxon>Eubacteriales</taxon>
        <taxon>Desulfotomaculaceae</taxon>
        <taxon>Pelotomaculum</taxon>
    </lineage>
</organism>
<proteinExistence type="predicted"/>